<comment type="caution">
    <text evidence="1">The sequence shown here is derived from an EMBL/GenBank/DDBJ whole genome shotgun (WGS) entry which is preliminary data.</text>
</comment>
<dbReference type="AlphaFoldDB" id="A0A7J7CJ74"/>
<proteinExistence type="predicted"/>
<sequence>MSAYRPIQGDGGCLGAETMAFLYKTLFLKEMPLLLSKLFNSDQVPLLLNGLVLDLIFGLMSNLTCQVQHVNHSANSLADSLALLGRLSESEIRLMHNVSMSLKGMVI</sequence>
<evidence type="ECO:0000313" key="1">
    <source>
        <dbReference type="EMBL" id="KAF5734112.1"/>
    </source>
</evidence>
<keyword evidence="2" id="KW-1185">Reference proteome</keyword>
<dbReference type="InParanoid" id="A0A7J7CJ74"/>
<dbReference type="Proteomes" id="UP000593562">
    <property type="component" value="Unassembled WGS sequence"/>
</dbReference>
<reference evidence="1 2" key="1">
    <citation type="journal article" date="2020" name="Nat. Commun.">
        <title>Genome of Tripterygium wilfordii and identification of cytochrome P450 involved in triptolide biosynthesis.</title>
        <authorList>
            <person name="Tu L."/>
            <person name="Su P."/>
            <person name="Zhang Z."/>
            <person name="Gao L."/>
            <person name="Wang J."/>
            <person name="Hu T."/>
            <person name="Zhou J."/>
            <person name="Zhang Y."/>
            <person name="Zhao Y."/>
            <person name="Liu Y."/>
            <person name="Song Y."/>
            <person name="Tong Y."/>
            <person name="Lu Y."/>
            <person name="Yang J."/>
            <person name="Xu C."/>
            <person name="Jia M."/>
            <person name="Peters R.J."/>
            <person name="Huang L."/>
            <person name="Gao W."/>
        </authorList>
    </citation>
    <scope>NUCLEOTIDE SEQUENCE [LARGE SCALE GENOMIC DNA]</scope>
    <source>
        <strain evidence="2">cv. XIE 37</strain>
        <tissue evidence="1">Leaf</tissue>
    </source>
</reference>
<dbReference type="EMBL" id="JAAARO010000016">
    <property type="protein sequence ID" value="KAF5734112.1"/>
    <property type="molecule type" value="Genomic_DNA"/>
</dbReference>
<accession>A0A7J7CJ74</accession>
<gene>
    <name evidence="1" type="ORF">HS088_TW16G00554</name>
</gene>
<protein>
    <submittedName>
        <fullName evidence="1">Uncharacterized protein</fullName>
    </submittedName>
</protein>
<name>A0A7J7CJ74_TRIWF</name>
<organism evidence="1 2">
    <name type="scientific">Tripterygium wilfordii</name>
    <name type="common">Thunder God vine</name>
    <dbReference type="NCBI Taxonomy" id="458696"/>
    <lineage>
        <taxon>Eukaryota</taxon>
        <taxon>Viridiplantae</taxon>
        <taxon>Streptophyta</taxon>
        <taxon>Embryophyta</taxon>
        <taxon>Tracheophyta</taxon>
        <taxon>Spermatophyta</taxon>
        <taxon>Magnoliopsida</taxon>
        <taxon>eudicotyledons</taxon>
        <taxon>Gunneridae</taxon>
        <taxon>Pentapetalae</taxon>
        <taxon>rosids</taxon>
        <taxon>fabids</taxon>
        <taxon>Celastrales</taxon>
        <taxon>Celastraceae</taxon>
        <taxon>Tripterygium</taxon>
    </lineage>
</organism>
<evidence type="ECO:0000313" key="2">
    <source>
        <dbReference type="Proteomes" id="UP000593562"/>
    </source>
</evidence>